<feature type="domain" description="Nuclear pore complex protein NUP96 C-terminal" evidence="1">
    <location>
        <begin position="173"/>
        <end position="470"/>
    </location>
</feature>
<dbReference type="Pfam" id="PF12110">
    <property type="entry name" value="Nup96"/>
    <property type="match status" value="1"/>
</dbReference>
<protein>
    <submittedName>
        <fullName evidence="2">Nucleoporin</fullName>
    </submittedName>
</protein>
<dbReference type="EMBL" id="QGMK01001643">
    <property type="protein sequence ID" value="TVY65679.1"/>
    <property type="molecule type" value="Genomic_DNA"/>
</dbReference>
<organism evidence="2 3">
    <name type="scientific">Lachnellula suecica</name>
    <dbReference type="NCBI Taxonomy" id="602035"/>
    <lineage>
        <taxon>Eukaryota</taxon>
        <taxon>Fungi</taxon>
        <taxon>Dikarya</taxon>
        <taxon>Ascomycota</taxon>
        <taxon>Pezizomycotina</taxon>
        <taxon>Leotiomycetes</taxon>
        <taxon>Helotiales</taxon>
        <taxon>Lachnaceae</taxon>
        <taxon>Lachnellula</taxon>
    </lineage>
</organism>
<dbReference type="Proteomes" id="UP000469558">
    <property type="component" value="Unassembled WGS sequence"/>
</dbReference>
<evidence type="ECO:0000313" key="2">
    <source>
        <dbReference type="EMBL" id="TVY65679.1"/>
    </source>
</evidence>
<evidence type="ECO:0000313" key="3">
    <source>
        <dbReference type="Proteomes" id="UP000469558"/>
    </source>
</evidence>
<name>A0A8T9BZ49_9HELO</name>
<dbReference type="OrthoDB" id="3797628at2759"/>
<keyword evidence="3" id="KW-1185">Reference proteome</keyword>
<evidence type="ECO:0000259" key="1">
    <source>
        <dbReference type="Pfam" id="PF12110"/>
    </source>
</evidence>
<dbReference type="Gene3D" id="1.25.40.690">
    <property type="match status" value="1"/>
</dbReference>
<accession>A0A8T9BZ49</accession>
<comment type="caution">
    <text evidence="2">The sequence shown here is derived from an EMBL/GenBank/DDBJ whole genome shotgun (WGS) entry which is preliminary data.</text>
</comment>
<proteinExistence type="predicted"/>
<dbReference type="InterPro" id="IPR021967">
    <property type="entry name" value="Nup98_C"/>
</dbReference>
<gene>
    <name evidence="2" type="primary">NUP145_0</name>
    <name evidence="2" type="ORF">LSUE1_G008828</name>
</gene>
<reference evidence="2 3" key="1">
    <citation type="submission" date="2018-05" db="EMBL/GenBank/DDBJ databases">
        <title>Genome sequencing and assembly of the regulated plant pathogen Lachnellula willkommii and related sister species for the development of diagnostic species identification markers.</title>
        <authorList>
            <person name="Giroux E."/>
            <person name="Bilodeau G."/>
        </authorList>
    </citation>
    <scope>NUCLEOTIDE SEQUENCE [LARGE SCALE GENOMIC DNA]</scope>
    <source>
        <strain evidence="2 3">CBS 268.59</strain>
    </source>
</reference>
<sequence>MSDTDVAFHDSMRPCWGPDGTLVYAAPPNTKAFDRSSRRTRERNGILNIQKDSIVSESRDIQFAKFSDEASAPFLTKQKAITAIELDQNDLPCAILDEHIPFSDFYDDREVRDPASKHEKLVWMLCSVLWDTIPGSNESIQGRMRKDMLSAFWENLVDTASTQHVALAKSDEEKAIASLSGHRVAEACRHLVDGKDFHLATLVALIGGKESLRQDIRKQLNDWRGRQVLAEISEPIRTIYELLAGNACVCDGTKGVAAEDRVQSFVISQRFGLDWRQAFGLRLWYSALSNDDINGAITAFAEDLAQEKETARPVAWYVEEKIPALWEDKDQDHREDLLWGILKLFAFGDTKLEAALCPENSQLSPLDFRLMWQLSQALARDITSLHFTDESKADEITLSFAAQLTNEGSWLDAIFVFLHLIDADSREKAIHEHLGRFAGRIGSDDSQSFHTLTETYLIPPQWIWEAKALYMRSVQNDSRAEVECLIRGEAFNEAHRTFTRKVAPKTVIELDYDTLRALLAGFAGKENVITEWNLGGQIYLDFLELVDCERKSRPVDRKVLARLLAGLPAVVEGSRHPDFLERVAVETISAAVAKAVVAMGKDGDKTDLPKILQLPLTEDNYLKHTVGLSLEYYRSAMVAR</sequence>
<dbReference type="AlphaFoldDB" id="A0A8T9BZ49"/>
<dbReference type="FunFam" id="1.25.40.690:FF:000003">
    <property type="entry name" value="Nucleoporin SONB, putative"/>
    <property type="match status" value="1"/>
</dbReference>